<evidence type="ECO:0000313" key="6">
    <source>
        <dbReference type="EMBL" id="KAK9182591.1"/>
    </source>
</evidence>
<evidence type="ECO:0000256" key="4">
    <source>
        <dbReference type="SAM" id="MobiDB-lite"/>
    </source>
</evidence>
<dbReference type="InterPro" id="IPR001394">
    <property type="entry name" value="Peptidase_C19_UCH"/>
</dbReference>
<evidence type="ECO:0000256" key="2">
    <source>
        <dbReference type="ARBA" id="ARBA00022801"/>
    </source>
</evidence>
<dbReference type="GO" id="GO:0016579">
    <property type="term" value="P:protein deubiquitination"/>
    <property type="evidence" value="ECO:0007669"/>
    <property type="project" value="InterPro"/>
</dbReference>
<keyword evidence="3" id="KW-0175">Coiled coil</keyword>
<dbReference type="InterPro" id="IPR028889">
    <property type="entry name" value="USP"/>
</dbReference>
<dbReference type="SUPFAM" id="SSF54001">
    <property type="entry name" value="Cysteine proteinases"/>
    <property type="match status" value="1"/>
</dbReference>
<dbReference type="InterPro" id="IPR052398">
    <property type="entry name" value="Ubiquitin_hydrolase_53/54"/>
</dbReference>
<feature type="coiled-coil region" evidence="3">
    <location>
        <begin position="186"/>
        <end position="254"/>
    </location>
</feature>
<keyword evidence="7" id="KW-1185">Reference proteome</keyword>
<keyword evidence="2" id="KW-0378">Hydrolase</keyword>
<feature type="compositionally biased region" description="Basic residues" evidence="4">
    <location>
        <begin position="1"/>
        <end position="10"/>
    </location>
</feature>
<gene>
    <name evidence="6" type="ORF">WN944_025736</name>
</gene>
<name>A0AAP0LTS4_9ROSI</name>
<feature type="domain" description="USP" evidence="5">
    <location>
        <begin position="1021"/>
        <end position="1369"/>
    </location>
</feature>
<dbReference type="PANTHER" id="PTHR22975">
    <property type="entry name" value="UBIQUITIN SPECIFIC PROTEINASE"/>
    <property type="match status" value="1"/>
</dbReference>
<evidence type="ECO:0000256" key="1">
    <source>
        <dbReference type="ARBA" id="ARBA00022786"/>
    </source>
</evidence>
<keyword evidence="1" id="KW-0833">Ubl conjugation pathway</keyword>
<dbReference type="Pfam" id="PF04780">
    <property type="entry name" value="DUF629"/>
    <property type="match status" value="1"/>
</dbReference>
<dbReference type="Gene3D" id="3.90.70.10">
    <property type="entry name" value="Cysteine proteinases"/>
    <property type="match status" value="1"/>
</dbReference>
<dbReference type="InterPro" id="IPR006866">
    <property type="entry name" value="DUF627_N"/>
</dbReference>
<sequence>MGKKKHRVKKPTATPPPPDSTIVESGSKQATLAINSSDPEINNEGLRALSAFQSGDSKKALEMIKESISSHQDSPHLHCLEAFMQHSLAEKAGKGTDTQLEHLTNAASAVGRFPNLVELSFLHAALLYKLAEINDKEWDIVIEACERMLKIGDPYDTLLGSNLVDMFTGSLLEKEKVGMSNRESKIESMKQQIMKYLQDSRSHKNRKLTAMKADGEEVEDDVIKEDLMGVEMRKKQVEEIIKDLEQQKTYYSTEKYEQNVEKVEKYVSFWSSELNSDKKRGFLKVNKEELKKYVKSLKNDFVEKIFSEALSFAEEHKTWKFSECFVCVEKIGNPQLCEKHFRSSHWNHLETMVQPLMPVDFRSEWIEMIVKGVWKPVDTDKGIEIIVNKMNSDSNGTANSRLHTTEKGLEVCKDYIQGTNGDEYYQNWPLCDDSERVEILESIHSLFLLLLRGLARGRRVVGWAMHYAIYMLETIAPVLQFKCHSLKIPEVICFLGASQLRELNFFVHDLTRTCGLNDYSDIIRNLIDNHYTRLNVKERVVFNRDLTCLLLDERLLMGEFTNANYFDVDADDDSAVTCCLDMCKDDVHRDGNKIVSWLYSNPAVGKHLRSWTRLRDSKRGQGKEVLRIILEEFLHLTTAQSRLSKLRGRMEALWAIQTICIQEIKNREQRPERAPQPYIELLRKRKNYIQGNGDIASKTESDMIPHVLKEAVLALSNDHQCGLDKCELEDALKHTDNCVLLALQKLKMEMLKKMAFVDATIFRHIEVLQMYIPVLEKLCLYDYRSIIVPLLKSFLQTQLEDLFDKDTTKKYEAFLAELERERKKNINKGCDNVKKKHDNLKKKKNKKIFRKAEEPKANGGEKHFQIPENEEELDDNPNSKVGKVVDELIEIEEKKLKEHVENQKHFEYEASLRARKRGAGFTNEAADVPVLSDNPNSKVGENADEMSATEEKQLEAHPEYQSQFEPGATLGVNEFGFGFTNEAADVCSSVLSDNPIYRDGENADDLKELEREIEAYLEYWRQFENEATDSFVNMIIKSLWHLREFREEFMRRRQTIHNHIGDPCIVCALYDMFAALSIACEDNRGEVPSAPPLRVALTTYSYDKNICKQAKMNDSSELLQAILESLHESFDTVNCDFQSQDEYEGSLDCSSAGCFVHIIFGMDHYEKVNCVKCSAKFGYRKNTTLFLTLNAYNLRNMKNTQRGSSFDVLLKQLVLNGLLNCGACGQINYIHHTLWRLPHVFTIGMLRVCNTIESEVIFGYSWLEFAVIGWQRDCESSEDVSSTLSALSAELDISKLFEGYPPDNIYFLASMVCVSSDRERYIIFVYNHMLEKYVQSDGATDEVTGSWADVVSTCNSMHSRPKILFYMHKSSIYFGII</sequence>
<protein>
    <recommendedName>
        <fullName evidence="5">USP domain-containing protein</fullName>
    </recommendedName>
</protein>
<dbReference type="InterPro" id="IPR038765">
    <property type="entry name" value="Papain-like_cys_pep_sf"/>
</dbReference>
<feature type="region of interest" description="Disordered" evidence="4">
    <location>
        <begin position="1"/>
        <end position="27"/>
    </location>
</feature>
<organism evidence="6 7">
    <name type="scientific">Citrus x changshan-huyou</name>
    <dbReference type="NCBI Taxonomy" id="2935761"/>
    <lineage>
        <taxon>Eukaryota</taxon>
        <taxon>Viridiplantae</taxon>
        <taxon>Streptophyta</taxon>
        <taxon>Embryophyta</taxon>
        <taxon>Tracheophyta</taxon>
        <taxon>Spermatophyta</taxon>
        <taxon>Magnoliopsida</taxon>
        <taxon>eudicotyledons</taxon>
        <taxon>Gunneridae</taxon>
        <taxon>Pentapetalae</taxon>
        <taxon>rosids</taxon>
        <taxon>malvids</taxon>
        <taxon>Sapindales</taxon>
        <taxon>Rutaceae</taxon>
        <taxon>Aurantioideae</taxon>
        <taxon>Citrus</taxon>
    </lineage>
</organism>
<evidence type="ECO:0000259" key="5">
    <source>
        <dbReference type="PROSITE" id="PS50235"/>
    </source>
</evidence>
<dbReference type="GO" id="GO:0004843">
    <property type="term" value="F:cysteine-type deubiquitinase activity"/>
    <property type="evidence" value="ECO:0007669"/>
    <property type="project" value="InterPro"/>
</dbReference>
<dbReference type="EMBL" id="JBCGBO010000024">
    <property type="protein sequence ID" value="KAK9182591.1"/>
    <property type="molecule type" value="Genomic_DNA"/>
</dbReference>
<dbReference type="PANTHER" id="PTHR22975:SF9">
    <property type="entry name" value="ECHINUS SPLICE FORM 3"/>
    <property type="match status" value="1"/>
</dbReference>
<feature type="compositionally biased region" description="Basic and acidic residues" evidence="4">
    <location>
        <begin position="854"/>
        <end position="865"/>
    </location>
</feature>
<dbReference type="Pfam" id="PF00443">
    <property type="entry name" value="UCH"/>
    <property type="match status" value="1"/>
</dbReference>
<dbReference type="Proteomes" id="UP001428341">
    <property type="component" value="Unassembled WGS sequence"/>
</dbReference>
<feature type="region of interest" description="Disordered" evidence="4">
    <location>
        <begin position="854"/>
        <end position="879"/>
    </location>
</feature>
<dbReference type="InterPro" id="IPR006865">
    <property type="entry name" value="DUF629"/>
</dbReference>
<dbReference type="Pfam" id="PF04781">
    <property type="entry name" value="DUF627"/>
    <property type="match status" value="1"/>
</dbReference>
<proteinExistence type="predicted"/>
<comment type="caution">
    <text evidence="6">The sequence shown here is derived from an EMBL/GenBank/DDBJ whole genome shotgun (WGS) entry which is preliminary data.</text>
</comment>
<evidence type="ECO:0000313" key="7">
    <source>
        <dbReference type="Proteomes" id="UP001428341"/>
    </source>
</evidence>
<accession>A0AAP0LTS4</accession>
<evidence type="ECO:0000256" key="3">
    <source>
        <dbReference type="SAM" id="Coils"/>
    </source>
</evidence>
<reference evidence="6 7" key="1">
    <citation type="submission" date="2024-05" db="EMBL/GenBank/DDBJ databases">
        <title>Haplotype-resolved chromosome-level genome assembly of Huyou (Citrus changshanensis).</title>
        <authorList>
            <person name="Miao C."/>
            <person name="Chen W."/>
            <person name="Wu Y."/>
            <person name="Wang L."/>
            <person name="Zhao S."/>
            <person name="Grierson D."/>
            <person name="Xu C."/>
            <person name="Chen K."/>
        </authorList>
    </citation>
    <scope>NUCLEOTIDE SEQUENCE [LARGE SCALE GENOMIC DNA]</scope>
    <source>
        <strain evidence="6">01-14</strain>
        <tissue evidence="6">Leaf</tissue>
    </source>
</reference>
<dbReference type="PROSITE" id="PS50235">
    <property type="entry name" value="USP_3"/>
    <property type="match status" value="1"/>
</dbReference>